<organism evidence="1">
    <name type="scientific">marine sediment metagenome</name>
    <dbReference type="NCBI Taxonomy" id="412755"/>
    <lineage>
        <taxon>unclassified sequences</taxon>
        <taxon>metagenomes</taxon>
        <taxon>ecological metagenomes</taxon>
    </lineage>
</organism>
<evidence type="ECO:0000313" key="1">
    <source>
        <dbReference type="EMBL" id="GAI02650.1"/>
    </source>
</evidence>
<sequence>TNTPVSASANGGWQIRLNLGGIDAGERVVTTISPLFDSNNFIASTLIPGGDPCRPGLSGALMMLNGATGGAPIQDLTGSFGGANTSTSRVTGKVRRNDNAIPTKSDGISVLVPPGGGQYRVLFGGGVFPIDGAQTPHRGAWRQLLEMQ</sequence>
<proteinExistence type="predicted"/>
<feature type="non-terminal residue" evidence="1">
    <location>
        <position position="1"/>
    </location>
</feature>
<name>X1LJU6_9ZZZZ</name>
<dbReference type="EMBL" id="BARV01012234">
    <property type="protein sequence ID" value="GAI02650.1"/>
    <property type="molecule type" value="Genomic_DNA"/>
</dbReference>
<dbReference type="AlphaFoldDB" id="X1LJU6"/>
<comment type="caution">
    <text evidence="1">The sequence shown here is derived from an EMBL/GenBank/DDBJ whole genome shotgun (WGS) entry which is preliminary data.</text>
</comment>
<gene>
    <name evidence="1" type="ORF">S06H3_22766</name>
</gene>
<accession>X1LJU6</accession>
<reference evidence="1" key="1">
    <citation type="journal article" date="2014" name="Front. Microbiol.">
        <title>High frequency of phylogenetically diverse reductive dehalogenase-homologous genes in deep subseafloor sedimentary metagenomes.</title>
        <authorList>
            <person name="Kawai M."/>
            <person name="Futagami T."/>
            <person name="Toyoda A."/>
            <person name="Takaki Y."/>
            <person name="Nishi S."/>
            <person name="Hori S."/>
            <person name="Arai W."/>
            <person name="Tsubouchi T."/>
            <person name="Morono Y."/>
            <person name="Uchiyama I."/>
            <person name="Ito T."/>
            <person name="Fujiyama A."/>
            <person name="Inagaki F."/>
            <person name="Takami H."/>
        </authorList>
    </citation>
    <scope>NUCLEOTIDE SEQUENCE</scope>
    <source>
        <strain evidence="1">Expedition CK06-06</strain>
    </source>
</reference>
<protein>
    <submittedName>
        <fullName evidence="1">Uncharacterized protein</fullName>
    </submittedName>
</protein>